<dbReference type="InterPro" id="IPR010189">
    <property type="entry name" value="SK_arc"/>
</dbReference>
<dbReference type="Proteomes" id="UP000256864">
    <property type="component" value="Unassembled WGS sequence"/>
</dbReference>
<sequence length="286" mass="30067">MKKTVRSPGSATVINAIATGRGSAFGIGLRVVAEAELIDSGVECISREGADTALMELCTGMVIEYYGVDAGVRVVTSSNLPVASGLSSSSAASNATVMAVSSLLSEEFCLEPMEDLEMLNMAVDASLKAGVSVTGAYDDASASFYGGLTVTDNMERRIILREQMENQKVLIYMPDRKSLTAQSDVPRMKLLAPWVDMAFREVLDGRVHSALTLNGILYCASLGFDPGIALDALEAGALAAGLSGTGPSFVALAHEDSEADIIDAWENLEGDVLVTSVDNEGTRILE</sequence>
<keyword evidence="18" id="KW-1185">Reference proteome</keyword>
<keyword evidence="12 14" id="KW-0057">Aromatic amino acid biosynthesis</keyword>
<evidence type="ECO:0000256" key="11">
    <source>
        <dbReference type="ARBA" id="ARBA00022840"/>
    </source>
</evidence>
<protein>
    <recommendedName>
        <fullName evidence="5 14">Shikimate kinase</fullName>
        <shortName evidence="14">SK</shortName>
        <ecNumber evidence="4 14">2.7.1.71</ecNumber>
    </recommendedName>
</protein>
<dbReference type="EC" id="2.7.1.71" evidence="4 14"/>
<evidence type="ECO:0000256" key="2">
    <source>
        <dbReference type="ARBA" id="ARBA00004842"/>
    </source>
</evidence>
<comment type="pathway">
    <text evidence="2 14">Metabolic intermediate biosynthesis; chorismate biosynthesis; chorismate from D-erythrose 4-phosphate and phosphoenolpyruvate: step 5/7.</text>
</comment>
<keyword evidence="10 14" id="KW-0418">Kinase</keyword>
<evidence type="ECO:0000256" key="12">
    <source>
        <dbReference type="ARBA" id="ARBA00023141"/>
    </source>
</evidence>
<dbReference type="PANTHER" id="PTHR20861">
    <property type="entry name" value="HOMOSERINE/4-DIPHOSPHOCYTIDYL-2-C-METHYL-D-ERYTHRITOL KINASE"/>
    <property type="match status" value="1"/>
</dbReference>
<dbReference type="Pfam" id="PF00288">
    <property type="entry name" value="GHMP_kinases_N"/>
    <property type="match status" value="1"/>
</dbReference>
<dbReference type="InterPro" id="IPR020568">
    <property type="entry name" value="Ribosomal_Su5_D2-typ_SF"/>
</dbReference>
<dbReference type="PANTHER" id="PTHR20861:SF3">
    <property type="entry name" value="SHIKIMATE KINASE"/>
    <property type="match status" value="1"/>
</dbReference>
<evidence type="ECO:0000256" key="8">
    <source>
        <dbReference type="ARBA" id="ARBA00022679"/>
    </source>
</evidence>
<evidence type="ECO:0000256" key="5">
    <source>
        <dbReference type="ARBA" id="ARBA00013853"/>
    </source>
</evidence>
<evidence type="ECO:0000256" key="13">
    <source>
        <dbReference type="ARBA" id="ARBA00048567"/>
    </source>
</evidence>
<name>A0A371NDH6_9EURY</name>
<dbReference type="InterPro" id="IPR013750">
    <property type="entry name" value="GHMP_kinase_C_dom"/>
</dbReference>
<feature type="domain" description="GHMP kinase C-terminal" evidence="16">
    <location>
        <begin position="232"/>
        <end position="266"/>
    </location>
</feature>
<dbReference type="GO" id="GO:0008652">
    <property type="term" value="P:amino acid biosynthetic process"/>
    <property type="evidence" value="ECO:0007669"/>
    <property type="project" value="UniProtKB-KW"/>
</dbReference>
<evidence type="ECO:0000256" key="3">
    <source>
        <dbReference type="ARBA" id="ARBA00010202"/>
    </source>
</evidence>
<accession>A0A371NDH6</accession>
<dbReference type="HAMAP" id="MF_00370">
    <property type="entry name" value="Shik_kinase_arch"/>
    <property type="match status" value="1"/>
</dbReference>
<dbReference type="GO" id="GO:0005524">
    <property type="term" value="F:ATP binding"/>
    <property type="evidence" value="ECO:0007669"/>
    <property type="project" value="UniProtKB-UniRule"/>
</dbReference>
<evidence type="ECO:0000256" key="1">
    <source>
        <dbReference type="ARBA" id="ARBA00004496"/>
    </source>
</evidence>
<evidence type="ECO:0000256" key="4">
    <source>
        <dbReference type="ARBA" id="ARBA00012154"/>
    </source>
</evidence>
<comment type="caution">
    <text evidence="17">The sequence shown here is derived from an EMBL/GenBank/DDBJ whole genome shotgun (WGS) entry which is preliminary data.</text>
</comment>
<comment type="subcellular location">
    <subcellularLocation>
        <location evidence="1 14">Cytoplasm</location>
    </subcellularLocation>
</comment>
<dbReference type="GO" id="GO:0009073">
    <property type="term" value="P:aromatic amino acid family biosynthetic process"/>
    <property type="evidence" value="ECO:0007669"/>
    <property type="project" value="UniProtKB-KW"/>
</dbReference>
<dbReference type="GO" id="GO:0004765">
    <property type="term" value="F:shikimate kinase activity"/>
    <property type="evidence" value="ECO:0007669"/>
    <property type="project" value="UniProtKB-UniRule"/>
</dbReference>
<dbReference type="SUPFAM" id="SSF55060">
    <property type="entry name" value="GHMP Kinase, C-terminal domain"/>
    <property type="match status" value="1"/>
</dbReference>
<keyword evidence="9 14" id="KW-0547">Nucleotide-binding</keyword>
<dbReference type="EMBL" id="QREL01000001">
    <property type="protein sequence ID" value="REE28561.1"/>
    <property type="molecule type" value="Genomic_DNA"/>
</dbReference>
<comment type="catalytic activity">
    <reaction evidence="13 14">
        <text>shikimate + ATP = 3-phosphoshikimate + ADP + H(+)</text>
        <dbReference type="Rhea" id="RHEA:13121"/>
        <dbReference type="ChEBI" id="CHEBI:15378"/>
        <dbReference type="ChEBI" id="CHEBI:30616"/>
        <dbReference type="ChEBI" id="CHEBI:36208"/>
        <dbReference type="ChEBI" id="CHEBI:145989"/>
        <dbReference type="ChEBI" id="CHEBI:456216"/>
        <dbReference type="EC" id="2.7.1.71"/>
    </reaction>
</comment>
<evidence type="ECO:0000313" key="17">
    <source>
        <dbReference type="EMBL" id="REE28561.1"/>
    </source>
</evidence>
<dbReference type="RefSeq" id="WP_115892163.1">
    <property type="nucleotide sequence ID" value="NZ_QREL01000001.1"/>
</dbReference>
<dbReference type="InterPro" id="IPR036554">
    <property type="entry name" value="GHMP_kinase_C_sf"/>
</dbReference>
<evidence type="ECO:0000259" key="15">
    <source>
        <dbReference type="Pfam" id="PF00288"/>
    </source>
</evidence>
<keyword evidence="7 14" id="KW-0028">Amino-acid biosynthesis</keyword>
<dbReference type="UniPathway" id="UPA00053">
    <property type="reaction ID" value="UER00088"/>
</dbReference>
<feature type="domain" description="GHMP kinase N-terminal" evidence="15">
    <location>
        <begin position="62"/>
        <end position="147"/>
    </location>
</feature>
<proteinExistence type="inferred from homology"/>
<keyword evidence="6 14" id="KW-0963">Cytoplasm</keyword>
<dbReference type="InterPro" id="IPR006204">
    <property type="entry name" value="GHMP_kinase_N_dom"/>
</dbReference>
<dbReference type="Gene3D" id="3.30.70.890">
    <property type="entry name" value="GHMP kinase, C-terminal domain"/>
    <property type="match status" value="1"/>
</dbReference>
<dbReference type="InterPro" id="IPR006203">
    <property type="entry name" value="GHMP_knse_ATP-bd_CS"/>
</dbReference>
<evidence type="ECO:0000313" key="18">
    <source>
        <dbReference type="Proteomes" id="UP000256864"/>
    </source>
</evidence>
<gene>
    <name evidence="14" type="primary">aroK</name>
    <name evidence="17" type="ORF">C7452_0575</name>
</gene>
<dbReference type="Gene3D" id="3.30.230.10">
    <property type="match status" value="1"/>
</dbReference>
<comment type="similarity">
    <text evidence="3 14">Belongs to the GHMP kinase family. Archaeal shikimate kinase subfamily.</text>
</comment>
<dbReference type="PROSITE" id="PS00627">
    <property type="entry name" value="GHMP_KINASES_ATP"/>
    <property type="match status" value="1"/>
</dbReference>
<evidence type="ECO:0000256" key="6">
    <source>
        <dbReference type="ARBA" id="ARBA00022490"/>
    </source>
</evidence>
<dbReference type="PIRSF" id="PIRSF005758">
    <property type="entry name" value="Shikimt_kin_arch"/>
    <property type="match status" value="1"/>
</dbReference>
<evidence type="ECO:0000256" key="14">
    <source>
        <dbReference type="HAMAP-Rule" id="MF_00370"/>
    </source>
</evidence>
<dbReference type="SUPFAM" id="SSF54211">
    <property type="entry name" value="Ribosomal protein S5 domain 2-like"/>
    <property type="match status" value="1"/>
</dbReference>
<dbReference type="NCBIfam" id="TIGR01920">
    <property type="entry name" value="Shik_kin_archae"/>
    <property type="match status" value="1"/>
</dbReference>
<evidence type="ECO:0000256" key="7">
    <source>
        <dbReference type="ARBA" id="ARBA00022605"/>
    </source>
</evidence>
<keyword evidence="8 14" id="KW-0808">Transferase</keyword>
<reference evidence="17 18" key="1">
    <citation type="submission" date="2018-07" db="EMBL/GenBank/DDBJ databases">
        <title>Genomic Encyclopedia of Type Strains, Phase IV (KMG-IV): sequencing the most valuable type-strain genomes for metagenomic binning, comparative biology and taxonomic classification.</title>
        <authorList>
            <person name="Goeker M."/>
        </authorList>
    </citation>
    <scope>NUCLEOTIDE SEQUENCE [LARGE SCALE GENOMIC DNA]</scope>
    <source>
        <strain evidence="17 18">DSM 7466</strain>
    </source>
</reference>
<evidence type="ECO:0000256" key="9">
    <source>
        <dbReference type="ARBA" id="ARBA00022741"/>
    </source>
</evidence>
<dbReference type="InterPro" id="IPR014721">
    <property type="entry name" value="Ribsml_uS5_D2-typ_fold_subgr"/>
</dbReference>
<feature type="binding site" evidence="14">
    <location>
        <begin position="81"/>
        <end position="91"/>
    </location>
    <ligand>
        <name>ATP</name>
        <dbReference type="ChEBI" id="CHEBI:30616"/>
    </ligand>
</feature>
<dbReference type="GO" id="GO:0005737">
    <property type="term" value="C:cytoplasm"/>
    <property type="evidence" value="ECO:0007669"/>
    <property type="project" value="UniProtKB-SubCell"/>
</dbReference>
<dbReference type="GO" id="GO:0009423">
    <property type="term" value="P:chorismate biosynthetic process"/>
    <property type="evidence" value="ECO:0007669"/>
    <property type="project" value="UniProtKB-UniRule"/>
</dbReference>
<evidence type="ECO:0000259" key="16">
    <source>
        <dbReference type="Pfam" id="PF08544"/>
    </source>
</evidence>
<organism evidence="17 18">
    <name type="scientific">Methanothermobacter defluvii</name>
    <dbReference type="NCBI Taxonomy" id="49339"/>
    <lineage>
        <taxon>Archaea</taxon>
        <taxon>Methanobacteriati</taxon>
        <taxon>Methanobacteriota</taxon>
        <taxon>Methanomada group</taxon>
        <taxon>Methanobacteria</taxon>
        <taxon>Methanobacteriales</taxon>
        <taxon>Methanobacteriaceae</taxon>
        <taxon>Methanothermobacter</taxon>
    </lineage>
</organism>
<evidence type="ECO:0000256" key="10">
    <source>
        <dbReference type="ARBA" id="ARBA00022777"/>
    </source>
</evidence>
<keyword evidence="11 14" id="KW-0067">ATP-binding</keyword>
<dbReference type="AlphaFoldDB" id="A0A371NDH6"/>
<dbReference type="Pfam" id="PF08544">
    <property type="entry name" value="GHMP_kinases_C"/>
    <property type="match status" value="1"/>
</dbReference>